<gene>
    <name evidence="6" type="ORF">C0081_12760</name>
</gene>
<dbReference type="PANTHER" id="PTHR24567:SF74">
    <property type="entry name" value="HTH-TYPE TRANSCRIPTIONAL REGULATOR ARCR"/>
    <property type="match status" value="1"/>
</dbReference>
<keyword evidence="7" id="KW-1185">Reference proteome</keyword>
<proteinExistence type="predicted"/>
<dbReference type="PANTHER" id="PTHR24567">
    <property type="entry name" value="CRP FAMILY TRANSCRIPTIONAL REGULATORY PROTEIN"/>
    <property type="match status" value="1"/>
</dbReference>
<dbReference type="SUPFAM" id="SSF46785">
    <property type="entry name" value="Winged helix' DNA-binding domain"/>
    <property type="match status" value="1"/>
</dbReference>
<dbReference type="Pfam" id="PF00027">
    <property type="entry name" value="cNMP_binding"/>
    <property type="match status" value="1"/>
</dbReference>
<dbReference type="AlphaFoldDB" id="A0A2N5XRF0"/>
<keyword evidence="3" id="KW-0804">Transcription</keyword>
<comment type="caution">
    <text evidence="6">The sequence shown here is derived from an EMBL/GenBank/DDBJ whole genome shotgun (WGS) entry which is preliminary data.</text>
</comment>
<dbReference type="CDD" id="cd00038">
    <property type="entry name" value="CAP_ED"/>
    <property type="match status" value="1"/>
</dbReference>
<dbReference type="Gene3D" id="2.60.120.10">
    <property type="entry name" value="Jelly Rolls"/>
    <property type="match status" value="1"/>
</dbReference>
<dbReference type="SMART" id="SM00100">
    <property type="entry name" value="cNMP"/>
    <property type="match status" value="1"/>
</dbReference>
<accession>A0A2N5XRF0</accession>
<dbReference type="PROSITE" id="PS51063">
    <property type="entry name" value="HTH_CRP_2"/>
    <property type="match status" value="1"/>
</dbReference>
<evidence type="ECO:0000313" key="6">
    <source>
        <dbReference type="EMBL" id="PLW77091.1"/>
    </source>
</evidence>
<name>A0A2N5XRF0_9HYPH</name>
<dbReference type="InterPro" id="IPR000595">
    <property type="entry name" value="cNMP-bd_dom"/>
</dbReference>
<reference evidence="6 7" key="1">
    <citation type="submission" date="2018-01" db="EMBL/GenBank/DDBJ databases">
        <title>The draft genome sequence of Cohaesibacter sp. H1304.</title>
        <authorList>
            <person name="Wang N.-N."/>
            <person name="Du Z.-J."/>
        </authorList>
    </citation>
    <scope>NUCLEOTIDE SEQUENCE [LARGE SCALE GENOMIC DNA]</scope>
    <source>
        <strain evidence="6 7">H1304</strain>
    </source>
</reference>
<dbReference type="GO" id="GO:0005829">
    <property type="term" value="C:cytosol"/>
    <property type="evidence" value="ECO:0007669"/>
    <property type="project" value="TreeGrafter"/>
</dbReference>
<dbReference type="Pfam" id="PF13545">
    <property type="entry name" value="HTH_Crp_2"/>
    <property type="match status" value="1"/>
</dbReference>
<dbReference type="InterPro" id="IPR036390">
    <property type="entry name" value="WH_DNA-bd_sf"/>
</dbReference>
<dbReference type="InterPro" id="IPR012318">
    <property type="entry name" value="HTH_CRP"/>
</dbReference>
<protein>
    <submittedName>
        <fullName evidence="6">Cyclic nucleotide-binding protein</fullName>
    </submittedName>
</protein>
<evidence type="ECO:0000313" key="7">
    <source>
        <dbReference type="Proteomes" id="UP000234881"/>
    </source>
</evidence>
<evidence type="ECO:0000256" key="3">
    <source>
        <dbReference type="ARBA" id="ARBA00023163"/>
    </source>
</evidence>
<evidence type="ECO:0000259" key="5">
    <source>
        <dbReference type="PROSITE" id="PS51063"/>
    </source>
</evidence>
<dbReference type="Proteomes" id="UP000234881">
    <property type="component" value="Unassembled WGS sequence"/>
</dbReference>
<dbReference type="OrthoDB" id="190787at2"/>
<organism evidence="6 7">
    <name type="scientific">Cohaesibacter celericrescens</name>
    <dbReference type="NCBI Taxonomy" id="2067669"/>
    <lineage>
        <taxon>Bacteria</taxon>
        <taxon>Pseudomonadati</taxon>
        <taxon>Pseudomonadota</taxon>
        <taxon>Alphaproteobacteria</taxon>
        <taxon>Hyphomicrobiales</taxon>
        <taxon>Cohaesibacteraceae</taxon>
    </lineage>
</organism>
<dbReference type="Gene3D" id="1.10.10.10">
    <property type="entry name" value="Winged helix-like DNA-binding domain superfamily/Winged helix DNA-binding domain"/>
    <property type="match status" value="1"/>
</dbReference>
<keyword evidence="2" id="KW-0238">DNA-binding</keyword>
<evidence type="ECO:0000256" key="1">
    <source>
        <dbReference type="ARBA" id="ARBA00023015"/>
    </source>
</evidence>
<dbReference type="SUPFAM" id="SSF51206">
    <property type="entry name" value="cAMP-binding domain-like"/>
    <property type="match status" value="1"/>
</dbReference>
<dbReference type="GO" id="GO:0003700">
    <property type="term" value="F:DNA-binding transcription factor activity"/>
    <property type="evidence" value="ECO:0007669"/>
    <property type="project" value="TreeGrafter"/>
</dbReference>
<dbReference type="InterPro" id="IPR018490">
    <property type="entry name" value="cNMP-bd_dom_sf"/>
</dbReference>
<dbReference type="PROSITE" id="PS50042">
    <property type="entry name" value="CNMP_BINDING_3"/>
    <property type="match status" value="1"/>
</dbReference>
<dbReference type="InterPro" id="IPR014710">
    <property type="entry name" value="RmlC-like_jellyroll"/>
</dbReference>
<dbReference type="InterPro" id="IPR050397">
    <property type="entry name" value="Env_Response_Regulators"/>
</dbReference>
<dbReference type="GO" id="GO:0003677">
    <property type="term" value="F:DNA binding"/>
    <property type="evidence" value="ECO:0007669"/>
    <property type="project" value="UniProtKB-KW"/>
</dbReference>
<evidence type="ECO:0000256" key="2">
    <source>
        <dbReference type="ARBA" id="ARBA00023125"/>
    </source>
</evidence>
<feature type="domain" description="HTH crp-type" evidence="5">
    <location>
        <begin position="138"/>
        <end position="206"/>
    </location>
</feature>
<feature type="domain" description="Cyclic nucleotide-binding" evidence="4">
    <location>
        <begin position="4"/>
        <end position="124"/>
    </location>
</feature>
<sequence length="224" mass="24623">MAPIFHGLNDTAMDELLQRASIKSYRRGETLFMQGDPADAFFVVIEGWTKIYRITQSGDEAVVGVFTRGQSFAEAAAFTNGQFPATGETVTDSRLLRVPSQQLVEILGKAPEIGLAMLASTSQHLHMLIKQIEQLKAHTGAQRVAEFLLSLTNAKAGACILELPYDKALIAGRLGIKPESLSRAFQKLRGYGVTVKQNLAHIDNLTVLQDLVDQERAVVMQQKR</sequence>
<keyword evidence="1" id="KW-0805">Transcription regulation</keyword>
<dbReference type="InterPro" id="IPR036388">
    <property type="entry name" value="WH-like_DNA-bd_sf"/>
</dbReference>
<evidence type="ECO:0000259" key="4">
    <source>
        <dbReference type="PROSITE" id="PS50042"/>
    </source>
</evidence>
<dbReference type="EMBL" id="PKUQ01000022">
    <property type="protein sequence ID" value="PLW77091.1"/>
    <property type="molecule type" value="Genomic_DNA"/>
</dbReference>